<evidence type="ECO:0000256" key="1">
    <source>
        <dbReference type="SAM" id="MobiDB-lite"/>
    </source>
</evidence>
<dbReference type="EMBL" id="JADLQX010000012">
    <property type="protein sequence ID" value="MBF6299383.1"/>
    <property type="molecule type" value="Genomic_DNA"/>
</dbReference>
<dbReference type="Proteomes" id="UP000702209">
    <property type="component" value="Unassembled WGS sequence"/>
</dbReference>
<dbReference type="InterPro" id="IPR024520">
    <property type="entry name" value="DUF3558"/>
</dbReference>
<gene>
    <name evidence="3" type="ORF">IU459_17805</name>
</gene>
<evidence type="ECO:0000256" key="2">
    <source>
        <dbReference type="SAM" id="SignalP"/>
    </source>
</evidence>
<protein>
    <submittedName>
        <fullName evidence="3">DUF3558 domain-containing protein</fullName>
    </submittedName>
</protein>
<keyword evidence="4" id="KW-1185">Reference proteome</keyword>
<feature type="chain" id="PRO_5047289066" evidence="2">
    <location>
        <begin position="23"/>
        <end position="195"/>
    </location>
</feature>
<reference evidence="3 4" key="1">
    <citation type="submission" date="2020-10" db="EMBL/GenBank/DDBJ databases">
        <title>Identification of Nocardia species via Next-generation sequencing and recognition of intraspecies genetic diversity.</title>
        <authorList>
            <person name="Li P."/>
            <person name="Li P."/>
            <person name="Lu B."/>
        </authorList>
    </citation>
    <scope>NUCLEOTIDE SEQUENCE [LARGE SCALE GENOMIC DNA]</scope>
    <source>
        <strain evidence="3 4">BJ06-0157</strain>
    </source>
</reference>
<evidence type="ECO:0000313" key="4">
    <source>
        <dbReference type="Proteomes" id="UP000702209"/>
    </source>
</evidence>
<dbReference type="Pfam" id="PF12079">
    <property type="entry name" value="DUF3558"/>
    <property type="match status" value="1"/>
</dbReference>
<proteinExistence type="predicted"/>
<feature type="region of interest" description="Disordered" evidence="1">
    <location>
        <begin position="33"/>
        <end position="84"/>
    </location>
</feature>
<name>A0ABS0CX44_9NOCA</name>
<dbReference type="PROSITE" id="PS51257">
    <property type="entry name" value="PROKAR_LIPOPROTEIN"/>
    <property type="match status" value="1"/>
</dbReference>
<keyword evidence="2" id="KW-0732">Signal</keyword>
<accession>A0ABS0CX44</accession>
<evidence type="ECO:0000313" key="3">
    <source>
        <dbReference type="EMBL" id="MBF6299383.1"/>
    </source>
</evidence>
<feature type="signal peptide" evidence="2">
    <location>
        <begin position="1"/>
        <end position="22"/>
    </location>
</feature>
<comment type="caution">
    <text evidence="3">The sequence shown here is derived from an EMBL/GenBank/DDBJ whole genome shotgun (WGS) entry which is preliminary data.</text>
</comment>
<dbReference type="RefSeq" id="WP_195130656.1">
    <property type="nucleotide sequence ID" value="NZ_JADLQX010000012.1"/>
</dbReference>
<sequence>MTSRGNTLRAVALAAGAALVLAACGNNSDGTPTATGQNTSVSANASTAKTSPAKGAAPWDPCTLPDDAARASGLDPASKKQGTAGVEFDGWKSCDWRAFARWYNLGILAGTPTLADVQNRRDFVDFKPLSIANRRAVQFNLASDDDHLGCGVAVESPGGTVIFDMLGRYGEPQQEEPCTVAVRHASDLAKYLPNG</sequence>
<organism evidence="3 4">
    <name type="scientific">Nocardia amamiensis</name>
    <dbReference type="NCBI Taxonomy" id="404578"/>
    <lineage>
        <taxon>Bacteria</taxon>
        <taxon>Bacillati</taxon>
        <taxon>Actinomycetota</taxon>
        <taxon>Actinomycetes</taxon>
        <taxon>Mycobacteriales</taxon>
        <taxon>Nocardiaceae</taxon>
        <taxon>Nocardia</taxon>
    </lineage>
</organism>
<feature type="compositionally biased region" description="Polar residues" evidence="1">
    <location>
        <begin position="33"/>
        <end position="50"/>
    </location>
</feature>